<reference evidence="16" key="1">
    <citation type="submission" date="2017-09" db="EMBL/GenBank/DDBJ databases">
        <title>Depth-based differentiation of microbial function through sediment-hosted aquifers and enrichment of novel symbionts in the deep terrestrial subsurface.</title>
        <authorList>
            <person name="Probst A.J."/>
            <person name="Ladd B."/>
            <person name="Jarett J.K."/>
            <person name="Geller-Mcgrath D.E."/>
            <person name="Sieber C.M.K."/>
            <person name="Emerson J.B."/>
            <person name="Anantharaman K."/>
            <person name="Thomas B.C."/>
            <person name="Malmstrom R."/>
            <person name="Stieglmeier M."/>
            <person name="Klingl A."/>
            <person name="Woyke T."/>
            <person name="Ryan C.M."/>
            <person name="Banfield J.F."/>
        </authorList>
    </citation>
    <scope>NUCLEOTIDE SEQUENCE [LARGE SCALE GENOMIC DNA]</scope>
</reference>
<evidence type="ECO:0000256" key="4">
    <source>
        <dbReference type="ARBA" id="ARBA00022475"/>
    </source>
</evidence>
<keyword evidence="5" id="KW-0597">Phosphoprotein</keyword>
<keyword evidence="13" id="KW-0812">Transmembrane</keyword>
<evidence type="ECO:0000256" key="13">
    <source>
        <dbReference type="SAM" id="Phobius"/>
    </source>
</evidence>
<dbReference type="InterPro" id="IPR003661">
    <property type="entry name" value="HisK_dim/P_dom"/>
</dbReference>
<dbReference type="InterPro" id="IPR036890">
    <property type="entry name" value="HATPase_C_sf"/>
</dbReference>
<dbReference type="PROSITE" id="PS50109">
    <property type="entry name" value="HIS_KIN"/>
    <property type="match status" value="1"/>
</dbReference>
<evidence type="ECO:0000256" key="10">
    <source>
        <dbReference type="ARBA" id="ARBA00023012"/>
    </source>
</evidence>
<keyword evidence="4" id="KW-1003">Cell membrane</keyword>
<feature type="transmembrane region" description="Helical" evidence="13">
    <location>
        <begin position="168"/>
        <end position="190"/>
    </location>
</feature>
<gene>
    <name evidence="15" type="ORF">COU01_02400</name>
</gene>
<comment type="caution">
    <text evidence="15">The sequence shown here is derived from an EMBL/GenBank/DDBJ whole genome shotgun (WGS) entry which is preliminary data.</text>
</comment>
<dbReference type="SUPFAM" id="SSF47384">
    <property type="entry name" value="Homodimeric domain of signal transducing histidine kinase"/>
    <property type="match status" value="1"/>
</dbReference>
<dbReference type="InterPro" id="IPR036097">
    <property type="entry name" value="HisK_dim/P_sf"/>
</dbReference>
<keyword evidence="8" id="KW-0418">Kinase</keyword>
<dbReference type="EC" id="2.7.13.3" evidence="3"/>
<keyword evidence="11 13" id="KW-0472">Membrane</keyword>
<feature type="transmembrane region" description="Helical" evidence="13">
    <location>
        <begin position="252"/>
        <end position="270"/>
    </location>
</feature>
<dbReference type="PRINTS" id="PR00344">
    <property type="entry name" value="BCTRLSENSOR"/>
</dbReference>
<protein>
    <recommendedName>
        <fullName evidence="3">histidine kinase</fullName>
        <ecNumber evidence="3">2.7.13.3</ecNumber>
    </recommendedName>
</protein>
<accession>A0A2H0V1Q5</accession>
<dbReference type="InterPro" id="IPR003594">
    <property type="entry name" value="HATPase_dom"/>
</dbReference>
<feature type="coiled-coil region" evidence="12">
    <location>
        <begin position="283"/>
        <end position="317"/>
    </location>
</feature>
<evidence type="ECO:0000256" key="8">
    <source>
        <dbReference type="ARBA" id="ARBA00022777"/>
    </source>
</evidence>
<feature type="transmembrane region" description="Helical" evidence="13">
    <location>
        <begin position="31"/>
        <end position="52"/>
    </location>
</feature>
<dbReference type="InterPro" id="IPR005467">
    <property type="entry name" value="His_kinase_dom"/>
</dbReference>
<evidence type="ECO:0000256" key="3">
    <source>
        <dbReference type="ARBA" id="ARBA00012438"/>
    </source>
</evidence>
<evidence type="ECO:0000313" key="15">
    <source>
        <dbReference type="EMBL" id="PIR92290.1"/>
    </source>
</evidence>
<dbReference type="SUPFAM" id="SSF55874">
    <property type="entry name" value="ATPase domain of HSP90 chaperone/DNA topoisomerase II/histidine kinase"/>
    <property type="match status" value="1"/>
</dbReference>
<keyword evidence="6" id="KW-0808">Transferase</keyword>
<evidence type="ECO:0000313" key="16">
    <source>
        <dbReference type="Proteomes" id="UP000228510"/>
    </source>
</evidence>
<proteinExistence type="predicted"/>
<evidence type="ECO:0000256" key="5">
    <source>
        <dbReference type="ARBA" id="ARBA00022553"/>
    </source>
</evidence>
<sequence length="570" mass="65204">MNFFALAALVNGVMGALLGLFVFFKNKKSIINITFSLFCLSVTFWSYAYYFWQISETADYAYFWCRVLMLGAIFITITYLHFVFALLGFLESKKKILFFGYFIFFIFFLLNLFTNLIVSHVEPLMLFDFWPRAGDALFIFLFFWIFFALYACYLLLQKFFISTGLEKMKIGYILVGTIVGYAGGITNYFLWYGIPILPIGNISTSFYLAVVAYAILKFKLMDIKVVATQILAIAIAFVTFIDIFNVSALDEFVYRLVIFVATVFFAILLIRSVLKEVRRREEIEKLANELAIANKKRERINKQLQKANVQLKRLDETKSEFISIASHQLRTPLTAIKGYGSMLLDGDFGNIESAKQRDAIQKMFISGNRLISLVENLLNISRIESGRIKFSFEPKQLVDLAREVYENLKKNAEDKKLYLRFIEPKQPLPLVIMDDEKIRQVAINFIDNAIKYTKDGGVTVSFGQRNGMVECCVQDTGMGVTPEEQARLFKKFSRGKDANLVNTEGTGLGLYVANIMIEAHKGKIWIESEGVEGRGSKFCFALPLADSATAKALVEENRRLEQTRQEKNKK</sequence>
<evidence type="ECO:0000256" key="2">
    <source>
        <dbReference type="ARBA" id="ARBA00004236"/>
    </source>
</evidence>
<dbReference type="Pfam" id="PF02518">
    <property type="entry name" value="HATPase_c"/>
    <property type="match status" value="1"/>
</dbReference>
<dbReference type="FunFam" id="3.30.565.10:FF:000023">
    <property type="entry name" value="PAS domain-containing sensor histidine kinase"/>
    <property type="match status" value="1"/>
</dbReference>
<evidence type="ECO:0000256" key="1">
    <source>
        <dbReference type="ARBA" id="ARBA00000085"/>
    </source>
</evidence>
<dbReference type="Gene3D" id="3.30.565.10">
    <property type="entry name" value="Histidine kinase-like ATPase, C-terminal domain"/>
    <property type="match status" value="1"/>
</dbReference>
<keyword evidence="7" id="KW-0547">Nucleotide-binding</keyword>
<dbReference type="GO" id="GO:0009927">
    <property type="term" value="F:histidine phosphotransfer kinase activity"/>
    <property type="evidence" value="ECO:0007669"/>
    <property type="project" value="TreeGrafter"/>
</dbReference>
<dbReference type="GO" id="GO:0005524">
    <property type="term" value="F:ATP binding"/>
    <property type="evidence" value="ECO:0007669"/>
    <property type="project" value="UniProtKB-KW"/>
</dbReference>
<feature type="transmembrane region" description="Helical" evidence="13">
    <location>
        <begin position="137"/>
        <end position="156"/>
    </location>
</feature>
<keyword evidence="12" id="KW-0175">Coiled coil</keyword>
<keyword evidence="9" id="KW-0067">ATP-binding</keyword>
<dbReference type="InterPro" id="IPR004358">
    <property type="entry name" value="Sig_transdc_His_kin-like_C"/>
</dbReference>
<dbReference type="InterPro" id="IPR031621">
    <property type="entry name" value="HisKA_7TM"/>
</dbReference>
<dbReference type="AlphaFoldDB" id="A0A2H0V1Q5"/>
<evidence type="ECO:0000256" key="7">
    <source>
        <dbReference type="ARBA" id="ARBA00022741"/>
    </source>
</evidence>
<feature type="domain" description="Histidine kinase" evidence="14">
    <location>
        <begin position="324"/>
        <end position="546"/>
    </location>
</feature>
<feature type="transmembrane region" description="Helical" evidence="13">
    <location>
        <begin position="96"/>
        <end position="117"/>
    </location>
</feature>
<evidence type="ECO:0000256" key="6">
    <source>
        <dbReference type="ARBA" id="ARBA00022679"/>
    </source>
</evidence>
<organism evidence="15 16">
    <name type="scientific">Candidatus Falkowbacteria bacterium CG10_big_fil_rev_8_21_14_0_10_44_15</name>
    <dbReference type="NCBI Taxonomy" id="1974569"/>
    <lineage>
        <taxon>Bacteria</taxon>
        <taxon>Candidatus Falkowiibacteriota</taxon>
    </lineage>
</organism>
<dbReference type="Proteomes" id="UP000228510">
    <property type="component" value="Unassembled WGS sequence"/>
</dbReference>
<evidence type="ECO:0000256" key="9">
    <source>
        <dbReference type="ARBA" id="ARBA00022840"/>
    </source>
</evidence>
<dbReference type="SMART" id="SM00387">
    <property type="entry name" value="HATPase_c"/>
    <property type="match status" value="1"/>
</dbReference>
<name>A0A2H0V1Q5_9BACT</name>
<keyword evidence="13" id="KW-1133">Transmembrane helix</keyword>
<dbReference type="Pfam" id="PF16927">
    <property type="entry name" value="HisKA_7TM"/>
    <property type="match status" value="1"/>
</dbReference>
<dbReference type="SMART" id="SM00388">
    <property type="entry name" value="HisKA"/>
    <property type="match status" value="1"/>
</dbReference>
<comment type="catalytic activity">
    <reaction evidence="1">
        <text>ATP + protein L-histidine = ADP + protein N-phospho-L-histidine.</text>
        <dbReference type="EC" id="2.7.13.3"/>
    </reaction>
</comment>
<dbReference type="EMBL" id="PFAT01000030">
    <property type="protein sequence ID" value="PIR92290.1"/>
    <property type="molecule type" value="Genomic_DNA"/>
</dbReference>
<dbReference type="CDD" id="cd00082">
    <property type="entry name" value="HisKA"/>
    <property type="match status" value="1"/>
</dbReference>
<dbReference type="Pfam" id="PF00512">
    <property type="entry name" value="HisKA"/>
    <property type="match status" value="1"/>
</dbReference>
<evidence type="ECO:0000256" key="12">
    <source>
        <dbReference type="SAM" id="Coils"/>
    </source>
</evidence>
<evidence type="ECO:0000256" key="11">
    <source>
        <dbReference type="ARBA" id="ARBA00023136"/>
    </source>
</evidence>
<feature type="transmembrane region" description="Helical" evidence="13">
    <location>
        <begin position="67"/>
        <end position="89"/>
    </location>
</feature>
<feature type="transmembrane region" description="Helical" evidence="13">
    <location>
        <begin position="6"/>
        <end position="24"/>
    </location>
</feature>
<dbReference type="Gene3D" id="1.10.287.130">
    <property type="match status" value="1"/>
</dbReference>
<dbReference type="GO" id="GO:0005886">
    <property type="term" value="C:plasma membrane"/>
    <property type="evidence" value="ECO:0007669"/>
    <property type="project" value="UniProtKB-SubCell"/>
</dbReference>
<dbReference type="PANTHER" id="PTHR43047">
    <property type="entry name" value="TWO-COMPONENT HISTIDINE PROTEIN KINASE"/>
    <property type="match status" value="1"/>
</dbReference>
<dbReference type="GO" id="GO:0000155">
    <property type="term" value="F:phosphorelay sensor kinase activity"/>
    <property type="evidence" value="ECO:0007669"/>
    <property type="project" value="InterPro"/>
</dbReference>
<comment type="subcellular location">
    <subcellularLocation>
        <location evidence="2">Cell membrane</location>
    </subcellularLocation>
</comment>
<feature type="transmembrane region" description="Helical" evidence="13">
    <location>
        <begin position="223"/>
        <end position="246"/>
    </location>
</feature>
<keyword evidence="10" id="KW-0902">Two-component regulatory system</keyword>
<dbReference type="PANTHER" id="PTHR43047:SF72">
    <property type="entry name" value="OSMOSENSING HISTIDINE PROTEIN KINASE SLN1"/>
    <property type="match status" value="1"/>
</dbReference>
<feature type="transmembrane region" description="Helical" evidence="13">
    <location>
        <begin position="196"/>
        <end position="216"/>
    </location>
</feature>
<evidence type="ECO:0000259" key="14">
    <source>
        <dbReference type="PROSITE" id="PS50109"/>
    </source>
</evidence>